<dbReference type="EMBL" id="JALJXV010000007">
    <property type="protein sequence ID" value="MCP1675857.1"/>
    <property type="molecule type" value="Genomic_DNA"/>
</dbReference>
<name>A0AAE3G5P6_9GAMM</name>
<accession>A0AAE3G5P6</accession>
<protein>
    <submittedName>
        <fullName evidence="2">Photosynthetic complex assembly protein 2</fullName>
    </submittedName>
</protein>
<dbReference type="Proteomes" id="UP001205843">
    <property type="component" value="Unassembled WGS sequence"/>
</dbReference>
<evidence type="ECO:0000313" key="2">
    <source>
        <dbReference type="EMBL" id="MCP1675857.1"/>
    </source>
</evidence>
<keyword evidence="1" id="KW-0812">Transmembrane</keyword>
<comment type="caution">
    <text evidence="2">The sequence shown here is derived from an EMBL/GenBank/DDBJ whole genome shotgun (WGS) entry which is preliminary data.</text>
</comment>
<dbReference type="InterPro" id="IPR017496">
    <property type="entry name" value="Photo_alph_chp2"/>
</dbReference>
<sequence length="287" mass="32022">MTTVLWPMLFALLLWWFSTGLIIYLDGLPTRTFRWSMLGGTVLLIAALFGLAHAAGDASVTGAYLAFACSLVIWGWLEMSFYMGYVTGPRRHRCKPGCKGIRHFGHALQVSLYHELAIVLLGAVVLVLSWNAPNKVGLWTFLVLAWMHESARLNVFLGVRNLNAEFIPPHMDHLRSFLRKRPMNALFPISVTVSTVVLVLLVQQAMSVAGDPFAVAGFTFVATIMALAILEHWFLVLPLPFARLWDWSLKSRSVPGHRQEMAAQPETRAPLMVGIQTVRQALSSRVL</sequence>
<evidence type="ECO:0000313" key="3">
    <source>
        <dbReference type="Proteomes" id="UP001205843"/>
    </source>
</evidence>
<feature type="transmembrane region" description="Helical" evidence="1">
    <location>
        <begin position="37"/>
        <end position="56"/>
    </location>
</feature>
<evidence type="ECO:0000256" key="1">
    <source>
        <dbReference type="SAM" id="Phobius"/>
    </source>
</evidence>
<gene>
    <name evidence="2" type="ORF">J2T57_003012</name>
</gene>
<dbReference type="AlphaFoldDB" id="A0AAE3G5P6"/>
<reference evidence="2" key="1">
    <citation type="submission" date="2022-03" db="EMBL/GenBank/DDBJ databases">
        <title>Genomic Encyclopedia of Type Strains, Phase III (KMG-III): the genomes of soil and plant-associated and newly described type strains.</title>
        <authorList>
            <person name="Whitman W."/>
        </authorList>
    </citation>
    <scope>NUCLEOTIDE SEQUENCE</scope>
    <source>
        <strain evidence="2">ANL 6-2</strain>
    </source>
</reference>
<dbReference type="RefSeq" id="WP_253479852.1">
    <property type="nucleotide sequence ID" value="NZ_JALJXV010000007.1"/>
</dbReference>
<feature type="transmembrane region" description="Helical" evidence="1">
    <location>
        <begin position="62"/>
        <end position="85"/>
    </location>
</feature>
<keyword evidence="1" id="KW-0472">Membrane</keyword>
<feature type="transmembrane region" description="Helical" evidence="1">
    <location>
        <begin position="214"/>
        <end position="242"/>
    </location>
</feature>
<feature type="transmembrane region" description="Helical" evidence="1">
    <location>
        <begin position="6"/>
        <end position="25"/>
    </location>
</feature>
<keyword evidence="1" id="KW-1133">Transmembrane helix</keyword>
<proteinExistence type="predicted"/>
<dbReference type="NCBIfam" id="TIGR03055">
    <property type="entry name" value="photo_alph_chp2"/>
    <property type="match status" value="1"/>
</dbReference>
<dbReference type="Pfam" id="PF12291">
    <property type="entry name" value="DUF3623"/>
    <property type="match status" value="1"/>
</dbReference>
<feature type="transmembrane region" description="Helical" evidence="1">
    <location>
        <begin position="112"/>
        <end position="132"/>
    </location>
</feature>
<feature type="transmembrane region" description="Helical" evidence="1">
    <location>
        <begin position="183"/>
        <end position="202"/>
    </location>
</feature>
<organism evidence="2 3">
    <name type="scientific">Natronocella acetinitrilica</name>
    <dbReference type="NCBI Taxonomy" id="414046"/>
    <lineage>
        <taxon>Bacteria</taxon>
        <taxon>Pseudomonadati</taxon>
        <taxon>Pseudomonadota</taxon>
        <taxon>Gammaproteobacteria</taxon>
        <taxon>Chromatiales</taxon>
        <taxon>Ectothiorhodospiraceae</taxon>
        <taxon>Natronocella</taxon>
    </lineage>
</organism>
<keyword evidence="3" id="KW-1185">Reference proteome</keyword>